<accession>A0A937AEB7</accession>
<dbReference type="InterPro" id="IPR029068">
    <property type="entry name" value="Glyas_Bleomycin-R_OHBP_Dase"/>
</dbReference>
<dbReference type="Gene3D" id="3.30.720.110">
    <property type="match status" value="1"/>
</dbReference>
<comment type="caution">
    <text evidence="2">The sequence shown here is derived from an EMBL/GenBank/DDBJ whole genome shotgun (WGS) entry which is preliminary data.</text>
</comment>
<proteinExistence type="predicted"/>
<dbReference type="Proteomes" id="UP000642920">
    <property type="component" value="Unassembled WGS sequence"/>
</dbReference>
<name>A0A937AEB7_9BACT</name>
<dbReference type="RefSeq" id="WP_201919009.1">
    <property type="nucleotide sequence ID" value="NZ_JAERQG010000001.1"/>
</dbReference>
<dbReference type="Gene3D" id="3.30.720.120">
    <property type="match status" value="1"/>
</dbReference>
<sequence>MRLSTEIYTSKVDECKRFYLKYFDFNVKSSAEGFVVLQNRTNPEYELMFCVPNSPFVNAIFHPEYNNKGVILQFEVDNVINEYHRIKSLEIPILIELVEEPINGKHFTISDPSGLLIDIVSY</sequence>
<dbReference type="AlphaFoldDB" id="A0A937AEB7"/>
<dbReference type="SUPFAM" id="SSF54593">
    <property type="entry name" value="Glyoxalase/Bleomycin resistance protein/Dihydroxybiphenyl dioxygenase"/>
    <property type="match status" value="1"/>
</dbReference>
<evidence type="ECO:0000313" key="2">
    <source>
        <dbReference type="EMBL" id="MBL0764954.1"/>
    </source>
</evidence>
<reference evidence="2" key="1">
    <citation type="submission" date="2021-01" db="EMBL/GenBank/DDBJ databases">
        <title>Marivirga sp. nov., isolated from intertidal surface sediments.</title>
        <authorList>
            <person name="Zhang M."/>
        </authorList>
    </citation>
    <scope>NUCLEOTIDE SEQUENCE</scope>
    <source>
        <strain evidence="2">SM1354</strain>
    </source>
</reference>
<protein>
    <submittedName>
        <fullName evidence="2">Glyoxalase</fullName>
    </submittedName>
</protein>
<organism evidence="2 3">
    <name type="scientific">Marivirga atlantica</name>
    <dbReference type="NCBI Taxonomy" id="1548457"/>
    <lineage>
        <taxon>Bacteria</taxon>
        <taxon>Pseudomonadati</taxon>
        <taxon>Bacteroidota</taxon>
        <taxon>Cytophagia</taxon>
        <taxon>Cytophagales</taxon>
        <taxon>Marivirgaceae</taxon>
        <taxon>Marivirga</taxon>
    </lineage>
</organism>
<gene>
    <name evidence="2" type="ORF">JKP34_06805</name>
</gene>
<keyword evidence="3" id="KW-1185">Reference proteome</keyword>
<dbReference type="InterPro" id="IPR004360">
    <property type="entry name" value="Glyas_Fos-R_dOase_dom"/>
</dbReference>
<evidence type="ECO:0000313" key="3">
    <source>
        <dbReference type="Proteomes" id="UP000642920"/>
    </source>
</evidence>
<evidence type="ECO:0000259" key="1">
    <source>
        <dbReference type="Pfam" id="PF00903"/>
    </source>
</evidence>
<dbReference type="EMBL" id="JAERQG010000001">
    <property type="protein sequence ID" value="MBL0764954.1"/>
    <property type="molecule type" value="Genomic_DNA"/>
</dbReference>
<feature type="domain" description="Glyoxalase/fosfomycin resistance/dioxygenase" evidence="1">
    <location>
        <begin position="5"/>
        <end position="118"/>
    </location>
</feature>
<dbReference type="Pfam" id="PF00903">
    <property type="entry name" value="Glyoxalase"/>
    <property type="match status" value="1"/>
</dbReference>